<evidence type="ECO:0000313" key="2">
    <source>
        <dbReference type="Proteomes" id="UP001186974"/>
    </source>
</evidence>
<accession>A0ACC3DCB8</accession>
<comment type="caution">
    <text evidence="1">The sequence shown here is derived from an EMBL/GenBank/DDBJ whole genome shotgun (WGS) entry which is preliminary data.</text>
</comment>
<keyword evidence="2" id="KW-1185">Reference proteome</keyword>
<sequence length="628" mass="64381">MTTIQETLTAPPILSIATSVIEETVSFPFLSTIERTIVQSSVSFVYSSLNSVVVETPTESAQQAAPTATETSVSVLYSLREDTITRSFFLTETAVKTPLPQIIATTVVFTASLPAEINASLANPTAQVITSTAIATVTASSESSPNPSTSCPDPCAVNIFATELIYPTRVETLTKTVTTATLDTWITVLPDGSESTSISTRTVLTLDPSSLASIGPQLTWTDDSFPGVILTHPTTYLAYTRFSHQFIIPQSVTTVCAYSTETLSLPTPTEWSSLIYPESETPGPLLPPTSLIDYLERQSTVREQLGVSQIASSCDPSNGAIATAETPTAGDAVLQTTTAGAIDARGVVRRQSPTAIPIQGSTTSLAEPAPVTPSDAGMNVGGNIGNLFPTLSAQPSSPPSPSSAPSSPIEEPIASQTSRVESNFMPVTSVPEPVPSSPSSTPSSPPKLPRSSLSPSTSAFVPSSSQSPVSSLATSAIIPITVTSSAGTASDSVQPSSPTFEASASSTGSASSDNSPAQSQSMLPAFNSSVIASSNTVESASLTSVAPASSTDLTPTEVAPSSPSTLFLTLSPVPTPSTSSWRSSSLPSSLSSALVSPEPASTNAARAVGARGIPEAVIGVAFVVLQGL</sequence>
<name>A0ACC3DCB8_9PEZI</name>
<protein>
    <submittedName>
        <fullName evidence="1">Uncharacterized protein</fullName>
    </submittedName>
</protein>
<dbReference type="Proteomes" id="UP001186974">
    <property type="component" value="Unassembled WGS sequence"/>
</dbReference>
<gene>
    <name evidence="1" type="ORF">LTS18_014483</name>
</gene>
<organism evidence="1 2">
    <name type="scientific">Coniosporium uncinatum</name>
    <dbReference type="NCBI Taxonomy" id="93489"/>
    <lineage>
        <taxon>Eukaryota</taxon>
        <taxon>Fungi</taxon>
        <taxon>Dikarya</taxon>
        <taxon>Ascomycota</taxon>
        <taxon>Pezizomycotina</taxon>
        <taxon>Dothideomycetes</taxon>
        <taxon>Dothideomycetes incertae sedis</taxon>
        <taxon>Coniosporium</taxon>
    </lineage>
</organism>
<proteinExistence type="predicted"/>
<reference evidence="1" key="1">
    <citation type="submission" date="2024-09" db="EMBL/GenBank/DDBJ databases">
        <title>Black Yeasts Isolated from many extreme environments.</title>
        <authorList>
            <person name="Coleine C."/>
            <person name="Stajich J.E."/>
            <person name="Selbmann L."/>
        </authorList>
    </citation>
    <scope>NUCLEOTIDE SEQUENCE</scope>
    <source>
        <strain evidence="1">CCFEE 5737</strain>
    </source>
</reference>
<evidence type="ECO:0000313" key="1">
    <source>
        <dbReference type="EMBL" id="KAK3064990.1"/>
    </source>
</evidence>
<dbReference type="EMBL" id="JAWDJW010006380">
    <property type="protein sequence ID" value="KAK3064990.1"/>
    <property type="molecule type" value="Genomic_DNA"/>
</dbReference>